<reference evidence="1" key="1">
    <citation type="submission" date="2021-05" db="EMBL/GenBank/DDBJ databases">
        <title>Diversity, taxonomy and evolution of archaeal viruses of the class Caudoviricetes.</title>
        <authorList>
            <person name="Liu Y."/>
            <person name="Demina T.A."/>
            <person name="Roux S."/>
            <person name="Aiewsakun P."/>
            <person name="Kazlauskas D."/>
            <person name="Simmonds P."/>
            <person name="Prangishvili D."/>
            <person name="Oksanen H.M."/>
            <person name="Krupovic M."/>
        </authorList>
    </citation>
    <scope>NUCLEOTIDE SEQUENCE</scope>
    <source>
        <strain evidence="1">HRTV-27/27</strain>
    </source>
</reference>
<organism evidence="1 2">
    <name type="scientific">Halorubrum tailed virus 27</name>
    <dbReference type="NCBI Taxonomy" id="2878008"/>
    <lineage>
        <taxon>Viruses</taxon>
        <taxon>Duplodnaviria</taxon>
        <taxon>Heunggongvirae</taxon>
        <taxon>Uroviricota</taxon>
        <taxon>Caudoviricetes</taxon>
        <taxon>Thumleimavirales</taxon>
        <taxon>Hafunaviridae</taxon>
        <taxon>Minorvirus</taxon>
        <taxon>Minorvirus thailandense</taxon>
        <taxon>Minorvirus HRTV27</taxon>
    </lineage>
</organism>
<gene>
    <name evidence="1" type="ORF">HRTV-27_gp80</name>
</gene>
<protein>
    <submittedName>
        <fullName evidence="1">DUF5049 domain-containing protein</fullName>
    </submittedName>
</protein>
<dbReference type="Proteomes" id="UP000827260">
    <property type="component" value="Segment"/>
</dbReference>
<keyword evidence="2" id="KW-1185">Reference proteome</keyword>
<proteinExistence type="predicted"/>
<sequence length="75" mass="8686">MSETTEVTETVFRQYEHVQRSGATNMVMRGKVRDVARELGFDELAEFIEEGDYYEILNNYDEYAEKFGSEVAGAY</sequence>
<evidence type="ECO:0000313" key="2">
    <source>
        <dbReference type="Proteomes" id="UP000827260"/>
    </source>
</evidence>
<dbReference type="EMBL" id="MZ334522">
    <property type="protein sequence ID" value="UBF22773.1"/>
    <property type="molecule type" value="Genomic_DNA"/>
</dbReference>
<name>A0AAE9BYZ7_9CAUD</name>
<evidence type="ECO:0000313" key="1">
    <source>
        <dbReference type="EMBL" id="UBF22773.1"/>
    </source>
</evidence>
<dbReference type="Pfam" id="PF16468">
    <property type="entry name" value="DUF5049"/>
    <property type="match status" value="1"/>
</dbReference>
<dbReference type="InterPro" id="IPR032488">
    <property type="entry name" value="DUF5049"/>
</dbReference>
<accession>A0AAE9BYZ7</accession>